<evidence type="ECO:0000313" key="10">
    <source>
        <dbReference type="EMBL" id="MFC0296974.1"/>
    </source>
</evidence>
<keyword evidence="4 6" id="KW-0807">Transducer</keyword>
<dbReference type="CDD" id="cd06225">
    <property type="entry name" value="HAMP"/>
    <property type="match status" value="1"/>
</dbReference>
<comment type="similarity">
    <text evidence="5">Belongs to the methyl-accepting chemotaxis (MCP) protein family.</text>
</comment>
<dbReference type="Proteomes" id="UP001589785">
    <property type="component" value="Unassembled WGS sequence"/>
</dbReference>
<evidence type="ECO:0000256" key="4">
    <source>
        <dbReference type="ARBA" id="ARBA00023224"/>
    </source>
</evidence>
<dbReference type="RefSeq" id="WP_066230608.1">
    <property type="nucleotide sequence ID" value="NZ_JBHLVN010000025.1"/>
</dbReference>
<accession>A0ABV6GRG1</accession>
<dbReference type="SUPFAM" id="SSF58104">
    <property type="entry name" value="Methyl-accepting chemotaxis protein (MCP) signaling domain"/>
    <property type="match status" value="1"/>
</dbReference>
<proteinExistence type="inferred from homology"/>
<sequence>METKRTGSLWSAFRLETIVMTAMVLTTTLAALAITSIGYIQGRHSAIQSIQQQLQLSSETMIEKISILKATTTNEAFSQKLNYSLTLNERKFHALHLHPVQLILTETGKTVAKRPTSPNQTLSKQVVRDILKKKQGVLHTDQWLAVFSSSSDLQGAVYIIAIPKKDYLWPLLKQQAANLAGSVAAILAVCLAGWRIIRRATRPIAWLQQAMERLGSGDWRSRIELRSATKDILALADKFHQMSDNLAVLIEHMRFSSEQIAAATSILNQTSLETKTASEQIAAAVADTAYGAEQQARKSADIASFFQQLADEMEQMSFRMEEARRSTEQAHSQAESGNRLVQRASSDMAYLQQSIAKTMHTIDALKDYSQHIASILSLIGSIAEQTNLLALNAAIEAAKAGEHGRGFSVVAKEIRSLSAQTGQALAQIQSIVQDVQSQIEAAVQSMKESAKQLDEAKKTFTESQQAFEEITAMVSHSSAHTLQISEQFAATERQISEMREHIAEIATVAQQIASSMEQISHFTDGQHNAMAAIRSEADALNERVLQWRALLGTFHLPSD</sequence>
<feature type="transmembrane region" description="Helical" evidence="7">
    <location>
        <begin position="18"/>
        <end position="40"/>
    </location>
</feature>
<evidence type="ECO:0000256" key="6">
    <source>
        <dbReference type="PROSITE-ProRule" id="PRU00284"/>
    </source>
</evidence>
<name>A0ABV6GRG1_9BACL</name>
<keyword evidence="2" id="KW-1003">Cell membrane</keyword>
<evidence type="ECO:0000259" key="9">
    <source>
        <dbReference type="PROSITE" id="PS50885"/>
    </source>
</evidence>
<dbReference type="EMBL" id="JBHLVN010000025">
    <property type="protein sequence ID" value="MFC0296974.1"/>
    <property type="molecule type" value="Genomic_DNA"/>
</dbReference>
<comment type="subcellular location">
    <subcellularLocation>
        <location evidence="1">Cell membrane</location>
    </subcellularLocation>
</comment>
<evidence type="ECO:0000313" key="11">
    <source>
        <dbReference type="Proteomes" id="UP001589785"/>
    </source>
</evidence>
<evidence type="ECO:0000256" key="7">
    <source>
        <dbReference type="SAM" id="Phobius"/>
    </source>
</evidence>
<dbReference type="Gene3D" id="1.10.287.950">
    <property type="entry name" value="Methyl-accepting chemotaxis protein"/>
    <property type="match status" value="1"/>
</dbReference>
<dbReference type="PRINTS" id="PR00260">
    <property type="entry name" value="CHEMTRNSDUCR"/>
</dbReference>
<feature type="domain" description="Methyl-accepting transducer" evidence="8">
    <location>
        <begin position="270"/>
        <end position="520"/>
    </location>
</feature>
<comment type="caution">
    <text evidence="10">The sequence shown here is derived from an EMBL/GenBank/DDBJ whole genome shotgun (WGS) entry which is preliminary data.</text>
</comment>
<keyword evidence="3 7" id="KW-0472">Membrane</keyword>
<gene>
    <name evidence="10" type="ORF">ACFFHQ_05755</name>
</gene>
<evidence type="ECO:0000256" key="3">
    <source>
        <dbReference type="ARBA" id="ARBA00023136"/>
    </source>
</evidence>
<dbReference type="SMART" id="SM00283">
    <property type="entry name" value="MA"/>
    <property type="match status" value="1"/>
</dbReference>
<feature type="transmembrane region" description="Helical" evidence="7">
    <location>
        <begin position="175"/>
        <end position="197"/>
    </location>
</feature>
<dbReference type="Pfam" id="PF00672">
    <property type="entry name" value="HAMP"/>
    <property type="match status" value="1"/>
</dbReference>
<keyword evidence="7" id="KW-1133">Transmembrane helix</keyword>
<dbReference type="Pfam" id="PF00015">
    <property type="entry name" value="MCPsignal"/>
    <property type="match status" value="1"/>
</dbReference>
<dbReference type="PROSITE" id="PS50885">
    <property type="entry name" value="HAMP"/>
    <property type="match status" value="1"/>
</dbReference>
<evidence type="ECO:0000256" key="2">
    <source>
        <dbReference type="ARBA" id="ARBA00022475"/>
    </source>
</evidence>
<reference evidence="10 11" key="1">
    <citation type="submission" date="2024-09" db="EMBL/GenBank/DDBJ databases">
        <authorList>
            <person name="Sun Q."/>
            <person name="Mori K."/>
        </authorList>
    </citation>
    <scope>NUCLEOTIDE SEQUENCE [LARGE SCALE GENOMIC DNA]</scope>
    <source>
        <strain evidence="10 11">CCM 7224</strain>
    </source>
</reference>
<dbReference type="Gene3D" id="6.10.340.10">
    <property type="match status" value="1"/>
</dbReference>
<evidence type="ECO:0000256" key="5">
    <source>
        <dbReference type="ARBA" id="ARBA00029447"/>
    </source>
</evidence>
<protein>
    <submittedName>
        <fullName evidence="10">Methyl-accepting chemotaxis protein</fullName>
    </submittedName>
</protein>
<keyword evidence="11" id="KW-1185">Reference proteome</keyword>
<evidence type="ECO:0000259" key="8">
    <source>
        <dbReference type="PROSITE" id="PS50111"/>
    </source>
</evidence>
<keyword evidence="7" id="KW-0812">Transmembrane</keyword>
<feature type="domain" description="HAMP" evidence="9">
    <location>
        <begin position="198"/>
        <end position="251"/>
    </location>
</feature>
<dbReference type="InterPro" id="IPR003660">
    <property type="entry name" value="HAMP_dom"/>
</dbReference>
<organism evidence="10 11">
    <name type="scientific">Geobacillus jurassicus</name>
    <dbReference type="NCBI Taxonomy" id="235932"/>
    <lineage>
        <taxon>Bacteria</taxon>
        <taxon>Bacillati</taxon>
        <taxon>Bacillota</taxon>
        <taxon>Bacilli</taxon>
        <taxon>Bacillales</taxon>
        <taxon>Anoxybacillaceae</taxon>
        <taxon>Geobacillus</taxon>
    </lineage>
</organism>
<dbReference type="PANTHER" id="PTHR32089:SF112">
    <property type="entry name" value="LYSOZYME-LIKE PROTEIN-RELATED"/>
    <property type="match status" value="1"/>
</dbReference>
<dbReference type="PANTHER" id="PTHR32089">
    <property type="entry name" value="METHYL-ACCEPTING CHEMOTAXIS PROTEIN MCPB"/>
    <property type="match status" value="1"/>
</dbReference>
<dbReference type="InterPro" id="IPR004089">
    <property type="entry name" value="MCPsignal_dom"/>
</dbReference>
<dbReference type="SMART" id="SM00304">
    <property type="entry name" value="HAMP"/>
    <property type="match status" value="1"/>
</dbReference>
<evidence type="ECO:0000256" key="1">
    <source>
        <dbReference type="ARBA" id="ARBA00004236"/>
    </source>
</evidence>
<dbReference type="InterPro" id="IPR004090">
    <property type="entry name" value="Chemotax_Me-accpt_rcpt"/>
</dbReference>
<dbReference type="PROSITE" id="PS50111">
    <property type="entry name" value="CHEMOTAXIS_TRANSDUC_2"/>
    <property type="match status" value="1"/>
</dbReference>